<accession>V6LYX9</accession>
<evidence type="ECO:0000313" key="3">
    <source>
        <dbReference type="EMBL" id="EST48941.1"/>
    </source>
</evidence>
<dbReference type="Proteomes" id="UP000018208">
    <property type="component" value="Unassembled WGS sequence"/>
</dbReference>
<evidence type="ECO:0000256" key="2">
    <source>
        <dbReference type="ARBA" id="ARBA00012176"/>
    </source>
</evidence>
<protein>
    <recommendedName>
        <fullName evidence="2">N-acetylglucosaminylphosphatidylinositol deacetylase</fullName>
        <ecNumber evidence="2">3.5.1.89</ecNumber>
    </recommendedName>
</protein>
<keyword evidence="3" id="KW-0413">Isomerase</keyword>
<keyword evidence="5" id="KW-1185">Reference proteome</keyword>
<dbReference type="Pfam" id="PF02585">
    <property type="entry name" value="PIG-L"/>
    <property type="match status" value="1"/>
</dbReference>
<comment type="similarity">
    <text evidence="1">Belongs to the PIGL family.</text>
</comment>
<dbReference type="GO" id="GO:0016853">
    <property type="term" value="F:isomerase activity"/>
    <property type="evidence" value="ECO:0007669"/>
    <property type="project" value="UniProtKB-KW"/>
</dbReference>
<dbReference type="GO" id="GO:0000225">
    <property type="term" value="F:N-acetylglucosaminylphosphatidylinositol deacetylase activity"/>
    <property type="evidence" value="ECO:0007669"/>
    <property type="project" value="UniProtKB-EC"/>
</dbReference>
<dbReference type="OrthoDB" id="10057450at2759"/>
<dbReference type="EMBL" id="KI545970">
    <property type="protein sequence ID" value="EST48941.1"/>
    <property type="molecule type" value="Genomic_DNA"/>
</dbReference>
<dbReference type="PANTHER" id="PTHR42892:SF1">
    <property type="entry name" value="GLUCOSAMINE-6-PHOSPHATE ISOMERASE"/>
    <property type="match status" value="1"/>
</dbReference>
<dbReference type="EC" id="3.5.1.89" evidence="2"/>
<dbReference type="AlphaFoldDB" id="V6LYX9"/>
<sequence>MQIIVDSTPVTIFDNEIALVAQTAAEIAALPANSTIAIWPGNVGRQILKQLAATSTTPLKIYTLGQVRSINLNAYLALPSPFQLVSKPPKIDLAVLTARPATLDAGLISPSARQVKQSQQQIMEDLGIMGSEQQETTQYQSETVQGDLFEIVTQEELVSTSTRIIAVFKGDLSKDSAAACIEAKVGVVGEILRVKGEAFCDILSIQNLTQIMHPDDESRRTLKRNCVQNAQQSGERIAQGDVLTDLKSRVYTPQQQLFEGKKVLFFSPHPDDDVISAGGVVLNLCNHAKEFHVAYCVTGSVACPDLFVQDKIDQFSVKINNEKVKYEDLQSSFNGKDYLSHEKLTKDEAQKLFSSGVNPETKAICREIEAMSGVEKAGFFKNPLNKTHFMRLPFYGTGFGKRTVPGEKDIQVCLNLIQSIKPDVIFLAGDLSDPHGTHGHCYDVIKLALISYEGQIEIKDLDSYYSVYNPKVKDNATIKSFQNNGGIVKYLYRGAWAEFNIEDATFYIALTQAELDLKLECVRNHRSQMGQALYLGDDFRAFDVRAKERNEATASALRLLGVLEDGQVGAECYVGCIEMP</sequence>
<evidence type="ECO:0000313" key="5">
    <source>
        <dbReference type="Proteomes" id="UP000018208"/>
    </source>
</evidence>
<dbReference type="Gene3D" id="3.40.50.10320">
    <property type="entry name" value="LmbE-like"/>
    <property type="match status" value="1"/>
</dbReference>
<evidence type="ECO:0000256" key="1">
    <source>
        <dbReference type="ARBA" id="ARBA00006066"/>
    </source>
</evidence>
<reference evidence="4" key="2">
    <citation type="submission" date="2020-12" db="EMBL/GenBank/DDBJ databases">
        <title>New Spironucleus salmonicida genome in near-complete chromosomes.</title>
        <authorList>
            <person name="Xu F."/>
            <person name="Kurt Z."/>
            <person name="Jimenez-Gonzalez A."/>
            <person name="Astvaldsson A."/>
            <person name="Andersson J.O."/>
            <person name="Svard S.G."/>
        </authorList>
    </citation>
    <scope>NUCLEOTIDE SEQUENCE</scope>
    <source>
        <strain evidence="4">ATCC 50377</strain>
    </source>
</reference>
<name>V6LYX9_9EUKA</name>
<organism evidence="3">
    <name type="scientific">Spironucleus salmonicida</name>
    <dbReference type="NCBI Taxonomy" id="348837"/>
    <lineage>
        <taxon>Eukaryota</taxon>
        <taxon>Metamonada</taxon>
        <taxon>Diplomonadida</taxon>
        <taxon>Hexamitidae</taxon>
        <taxon>Hexamitinae</taxon>
        <taxon>Spironucleus</taxon>
    </lineage>
</organism>
<dbReference type="InterPro" id="IPR052960">
    <property type="entry name" value="GlcN6P_deaminase-like"/>
</dbReference>
<dbReference type="VEuPathDB" id="GiardiaDB:SS50377_27221"/>
<dbReference type="PANTHER" id="PTHR42892">
    <property type="entry name" value="GLUCOSAMINE-6-PHOSPHATE DEAMINASE-LIKE PROTEIN BT_0258-RELATED"/>
    <property type="match status" value="1"/>
</dbReference>
<gene>
    <name evidence="3" type="ORF">SS50377_10784</name>
    <name evidence="4" type="ORF">SS50377_27221</name>
</gene>
<dbReference type="EMBL" id="AUWU02000007">
    <property type="protein sequence ID" value="KAH0570928.1"/>
    <property type="molecule type" value="Genomic_DNA"/>
</dbReference>
<dbReference type="SUPFAM" id="SSF102588">
    <property type="entry name" value="LmbE-like"/>
    <property type="match status" value="1"/>
</dbReference>
<proteinExistence type="inferred from homology"/>
<dbReference type="InterPro" id="IPR003737">
    <property type="entry name" value="GlcNAc_PI_deacetylase-related"/>
</dbReference>
<evidence type="ECO:0000313" key="4">
    <source>
        <dbReference type="EMBL" id="KAH0570928.1"/>
    </source>
</evidence>
<reference evidence="3 4" key="1">
    <citation type="journal article" date="2014" name="PLoS Genet.">
        <title>The Genome of Spironucleus salmonicida Highlights a Fish Pathogen Adapted to Fluctuating Environments.</title>
        <authorList>
            <person name="Xu F."/>
            <person name="Jerlstrom-Hultqvist J."/>
            <person name="Einarsson E."/>
            <person name="Astvaldsson A."/>
            <person name="Svard S.G."/>
            <person name="Andersson J.O."/>
        </authorList>
    </citation>
    <scope>NUCLEOTIDE SEQUENCE</scope>
    <source>
        <strain evidence="4">ATCC 50377</strain>
    </source>
</reference>
<dbReference type="InterPro" id="IPR024078">
    <property type="entry name" value="LmbE-like_dom_sf"/>
</dbReference>